<reference evidence="1" key="1">
    <citation type="submission" date="2021-01" db="EMBL/GenBank/DDBJ databases">
        <title>Whole genome shotgun sequence of Virgisporangium ochraceum NBRC 16418.</title>
        <authorList>
            <person name="Komaki H."/>
            <person name="Tamura T."/>
        </authorList>
    </citation>
    <scope>NUCLEOTIDE SEQUENCE</scope>
    <source>
        <strain evidence="1">NBRC 16418</strain>
    </source>
</reference>
<dbReference type="EMBL" id="BOPH01000088">
    <property type="protein sequence ID" value="GIJ71503.1"/>
    <property type="molecule type" value="Genomic_DNA"/>
</dbReference>
<dbReference type="AlphaFoldDB" id="A0A8J4EED4"/>
<comment type="caution">
    <text evidence="1">The sequence shown here is derived from an EMBL/GenBank/DDBJ whole genome shotgun (WGS) entry which is preliminary data.</text>
</comment>
<accession>A0A8J4EED4</accession>
<protein>
    <submittedName>
        <fullName evidence="1">Uncharacterized protein</fullName>
    </submittedName>
</protein>
<sequence length="93" mass="9922">MAFILAAILVLAPFVVLMLAGNPLDRFGPKPADDPPALVLSSAEQARCEVEGLLVRRLVAGELDRAAYREAMADLAVRDARSRPLRVPGDPTG</sequence>
<organism evidence="1 2">
    <name type="scientific">Virgisporangium ochraceum</name>
    <dbReference type="NCBI Taxonomy" id="65505"/>
    <lineage>
        <taxon>Bacteria</taxon>
        <taxon>Bacillati</taxon>
        <taxon>Actinomycetota</taxon>
        <taxon>Actinomycetes</taxon>
        <taxon>Micromonosporales</taxon>
        <taxon>Micromonosporaceae</taxon>
        <taxon>Virgisporangium</taxon>
    </lineage>
</organism>
<dbReference type="Proteomes" id="UP000635606">
    <property type="component" value="Unassembled WGS sequence"/>
</dbReference>
<evidence type="ECO:0000313" key="1">
    <source>
        <dbReference type="EMBL" id="GIJ71503.1"/>
    </source>
</evidence>
<evidence type="ECO:0000313" key="2">
    <source>
        <dbReference type="Proteomes" id="UP000635606"/>
    </source>
</evidence>
<keyword evidence="2" id="KW-1185">Reference proteome</keyword>
<dbReference type="RefSeq" id="WP_203931367.1">
    <property type="nucleotide sequence ID" value="NZ_BOPH01000088.1"/>
</dbReference>
<proteinExistence type="predicted"/>
<gene>
    <name evidence="1" type="ORF">Voc01_064200</name>
</gene>
<name>A0A8J4EED4_9ACTN</name>